<dbReference type="AlphaFoldDB" id="A0A1C3ZH46"/>
<proteinExistence type="predicted"/>
<protein>
    <submittedName>
        <fullName evidence="1">Uncharacterized protein</fullName>
    </submittedName>
</protein>
<evidence type="ECO:0000313" key="2">
    <source>
        <dbReference type="Proteomes" id="UP000198515"/>
    </source>
</evidence>
<reference evidence="2" key="1">
    <citation type="submission" date="2016-08" db="EMBL/GenBank/DDBJ databases">
        <authorList>
            <person name="Varghese N."/>
            <person name="Submissions Spin"/>
        </authorList>
    </citation>
    <scope>NUCLEOTIDE SEQUENCE [LARGE SCALE GENOMIC DNA]</scope>
    <source>
        <strain evidence="2">REICA_142</strain>
    </source>
</reference>
<gene>
    <name evidence="1" type="ORF">GA0061070_10024</name>
</gene>
<organism evidence="1 2">
    <name type="scientific">Kosakonia oryziphila</name>
    <dbReference type="NCBI Taxonomy" id="1005667"/>
    <lineage>
        <taxon>Bacteria</taxon>
        <taxon>Pseudomonadati</taxon>
        <taxon>Pseudomonadota</taxon>
        <taxon>Gammaproteobacteria</taxon>
        <taxon>Enterobacterales</taxon>
        <taxon>Enterobacteriaceae</taxon>
        <taxon>Kosakonia</taxon>
    </lineage>
</organism>
<accession>A0A1C3ZH46</accession>
<evidence type="ECO:0000313" key="1">
    <source>
        <dbReference type="EMBL" id="SCB81674.1"/>
    </source>
</evidence>
<keyword evidence="2" id="KW-1185">Reference proteome</keyword>
<dbReference type="Proteomes" id="UP000198515">
    <property type="component" value="Unassembled WGS sequence"/>
</dbReference>
<name>A0A1C3ZH46_9ENTR</name>
<sequence>MISYGWTSNPITGGFCFCTNCPGSPIFLVAPRATEGFSIYTNNMILDKIQADKYLALRLEEALAGVRDEMLEQGKNLQAGATRAIYYTSCFTQNYQDVCAKQKKEDIRFMLAIVKLVREHDVIQRMIRIYIDMLLQNLTPDRIRHIQQELVKQGATFASGSVTNQSLSAAITMTICYSFSLSVTVERALLRHGTKGVMIVGMYGYVQDAAKAADRLKQVNWMYYRALYAETLEMLYFLVEPVISRNPALTRLLSSDVDIANGIMRMIR</sequence>
<dbReference type="EMBL" id="FMBC01000002">
    <property type="protein sequence ID" value="SCB81674.1"/>
    <property type="molecule type" value="Genomic_DNA"/>
</dbReference>